<gene>
    <name evidence="5" type="ORF">BDD21_1664</name>
</gene>
<dbReference type="InterPro" id="IPR008207">
    <property type="entry name" value="Sig_transdc_His_kin_Hpt_dom"/>
</dbReference>
<dbReference type="AlphaFoldDB" id="A0A495V4F9"/>
<name>A0A495V4F9_9GAMM</name>
<evidence type="ECO:0000259" key="4">
    <source>
        <dbReference type="PROSITE" id="PS50894"/>
    </source>
</evidence>
<dbReference type="GO" id="GO:0004672">
    <property type="term" value="F:protein kinase activity"/>
    <property type="evidence" value="ECO:0007669"/>
    <property type="project" value="UniProtKB-ARBA"/>
</dbReference>
<evidence type="ECO:0000256" key="1">
    <source>
        <dbReference type="ARBA" id="ARBA00023012"/>
    </source>
</evidence>
<keyword evidence="6" id="KW-1185">Reference proteome</keyword>
<evidence type="ECO:0000256" key="2">
    <source>
        <dbReference type="PROSITE-ProRule" id="PRU00110"/>
    </source>
</evidence>
<feature type="modified residue" description="Phosphohistidine" evidence="2">
    <location>
        <position position="64"/>
    </location>
</feature>
<dbReference type="EMBL" id="RBXL01000001">
    <property type="protein sequence ID" value="RKT44286.1"/>
    <property type="molecule type" value="Genomic_DNA"/>
</dbReference>
<dbReference type="CDD" id="cd00088">
    <property type="entry name" value="HPT"/>
    <property type="match status" value="1"/>
</dbReference>
<dbReference type="SUPFAM" id="SSF47226">
    <property type="entry name" value="Histidine-containing phosphotransfer domain, HPT domain"/>
    <property type="match status" value="1"/>
</dbReference>
<comment type="caution">
    <text evidence="5">The sequence shown here is derived from an EMBL/GenBank/DDBJ whole genome shotgun (WGS) entry which is preliminary data.</text>
</comment>
<dbReference type="InterPro" id="IPR036641">
    <property type="entry name" value="HPT_dom_sf"/>
</dbReference>
<evidence type="ECO:0000256" key="3">
    <source>
        <dbReference type="SAM" id="Coils"/>
    </source>
</evidence>
<feature type="domain" description="HPt" evidence="4">
    <location>
        <begin position="25"/>
        <end position="125"/>
    </location>
</feature>
<feature type="coiled-coil region" evidence="3">
    <location>
        <begin position="94"/>
        <end position="121"/>
    </location>
</feature>
<reference evidence="5 6" key="1">
    <citation type="submission" date="2018-10" db="EMBL/GenBank/DDBJ databases">
        <title>Genomic Encyclopedia of Archaeal and Bacterial Type Strains, Phase II (KMG-II): from individual species to whole genera.</title>
        <authorList>
            <person name="Goeker M."/>
        </authorList>
    </citation>
    <scope>NUCLEOTIDE SEQUENCE [LARGE SCALE GENOMIC DNA]</scope>
    <source>
        <strain evidence="5 6">DSM 235</strain>
    </source>
</reference>
<sequence length="125" mass="13347">MSGSGEDRVETVIDTNVLEDIRDLMEDDFPDLVRRFLADSSDLLAQLDQGIARGDADSVHHAAHTLKSSSAALGALTLSDRAKHLEALGRSGVLAGAEAEAAAARVQFERAKEALERHLEEGSLP</sequence>
<dbReference type="Pfam" id="PF01627">
    <property type="entry name" value="Hpt"/>
    <property type="match status" value="1"/>
</dbReference>
<keyword evidence="1" id="KW-0902">Two-component regulatory system</keyword>
<keyword evidence="2" id="KW-0597">Phosphoprotein</keyword>
<accession>A0A495V4F9</accession>
<organism evidence="5 6">
    <name type="scientific">Thiocapsa rosea</name>
    <dbReference type="NCBI Taxonomy" id="69360"/>
    <lineage>
        <taxon>Bacteria</taxon>
        <taxon>Pseudomonadati</taxon>
        <taxon>Pseudomonadota</taxon>
        <taxon>Gammaproteobacteria</taxon>
        <taxon>Chromatiales</taxon>
        <taxon>Chromatiaceae</taxon>
        <taxon>Thiocapsa</taxon>
    </lineage>
</organism>
<keyword evidence="3" id="KW-0175">Coiled coil</keyword>
<dbReference type="Gene3D" id="1.20.120.160">
    <property type="entry name" value="HPT domain"/>
    <property type="match status" value="1"/>
</dbReference>
<evidence type="ECO:0000313" key="5">
    <source>
        <dbReference type="EMBL" id="RKT44286.1"/>
    </source>
</evidence>
<dbReference type="Proteomes" id="UP000274556">
    <property type="component" value="Unassembled WGS sequence"/>
</dbReference>
<evidence type="ECO:0000313" key="6">
    <source>
        <dbReference type="Proteomes" id="UP000274556"/>
    </source>
</evidence>
<proteinExistence type="predicted"/>
<dbReference type="PROSITE" id="PS50894">
    <property type="entry name" value="HPT"/>
    <property type="match status" value="1"/>
</dbReference>
<dbReference type="RefSeq" id="WP_170164710.1">
    <property type="nucleotide sequence ID" value="NZ_RBXL01000001.1"/>
</dbReference>
<dbReference type="GO" id="GO:0000160">
    <property type="term" value="P:phosphorelay signal transduction system"/>
    <property type="evidence" value="ECO:0007669"/>
    <property type="project" value="UniProtKB-KW"/>
</dbReference>
<protein>
    <submittedName>
        <fullName evidence="5">Hpt domain-containing protein</fullName>
    </submittedName>
</protein>